<accession>A0AAD6HSD2</accession>
<sequence>MVSLESVQQHNASLKDFGPNLVAVFVGGTSGIGESTARAFVRNTDSSRVYLVGRNETQASKIIEELRQLNPDGQISFVKCDAARLHSVDEACKSIQEKEEKVNLLFMTVGMMTTKGRDETDEGLDKKLSLHYYSRMRFATNLLPQLTRAANVSDGKQGLSGNLSRVVSVLSAGHETSLQLDDLDLKTHYSLRNCGNHAITMNTLFLRELAAAHPATTFIHAFPGGVKTGLMREFGPITRAAINAVAFLAKPWMVPWDESGQRHLYASTSPRFPPRASGEGPGVANGADGKQGSGAYLLTWDGSITGNRKILEAADENETGKLVWKHTWGIFQSICGGN</sequence>
<protein>
    <submittedName>
        <fullName evidence="3">Uncharacterized protein</fullName>
    </submittedName>
</protein>
<evidence type="ECO:0000256" key="2">
    <source>
        <dbReference type="SAM" id="MobiDB-lite"/>
    </source>
</evidence>
<dbReference type="Gene3D" id="3.40.50.720">
    <property type="entry name" value="NAD(P)-binding Rossmann-like Domain"/>
    <property type="match status" value="1"/>
</dbReference>
<dbReference type="PANTHER" id="PTHR47534">
    <property type="entry name" value="YALI0E05731P"/>
    <property type="match status" value="1"/>
</dbReference>
<dbReference type="InterPro" id="IPR036291">
    <property type="entry name" value="NAD(P)-bd_dom_sf"/>
</dbReference>
<dbReference type="EMBL" id="JAQJAN010000003">
    <property type="protein sequence ID" value="KAJ5733936.1"/>
    <property type="molecule type" value="Genomic_DNA"/>
</dbReference>
<dbReference type="InterPro" id="IPR052228">
    <property type="entry name" value="Sec_Metab_Biosynth_Oxidored"/>
</dbReference>
<dbReference type="Proteomes" id="UP001215712">
    <property type="component" value="Unassembled WGS sequence"/>
</dbReference>
<reference evidence="3" key="2">
    <citation type="submission" date="2023-01" db="EMBL/GenBank/DDBJ databases">
        <authorList>
            <person name="Petersen C."/>
        </authorList>
    </citation>
    <scope>NUCLEOTIDE SEQUENCE</scope>
    <source>
        <strain evidence="3">IBT 17514</strain>
    </source>
</reference>
<name>A0AAD6HSD2_9EURO</name>
<evidence type="ECO:0000313" key="3">
    <source>
        <dbReference type="EMBL" id="KAJ5733936.1"/>
    </source>
</evidence>
<dbReference type="GO" id="GO:0016491">
    <property type="term" value="F:oxidoreductase activity"/>
    <property type="evidence" value="ECO:0007669"/>
    <property type="project" value="UniProtKB-KW"/>
</dbReference>
<comment type="caution">
    <text evidence="3">The sequence shown here is derived from an EMBL/GenBank/DDBJ whole genome shotgun (WGS) entry which is preliminary data.</text>
</comment>
<organism evidence="3 4">
    <name type="scientific">Penicillium malachiteum</name>
    <dbReference type="NCBI Taxonomy" id="1324776"/>
    <lineage>
        <taxon>Eukaryota</taxon>
        <taxon>Fungi</taxon>
        <taxon>Dikarya</taxon>
        <taxon>Ascomycota</taxon>
        <taxon>Pezizomycotina</taxon>
        <taxon>Eurotiomycetes</taxon>
        <taxon>Eurotiomycetidae</taxon>
        <taxon>Eurotiales</taxon>
        <taxon>Aspergillaceae</taxon>
        <taxon>Penicillium</taxon>
    </lineage>
</organism>
<proteinExistence type="predicted"/>
<dbReference type="PANTHER" id="PTHR47534:SF2">
    <property type="entry name" value="KETOREDUCTASE (KR) DOMAIN-CONTAINING PROTEIN-RELATED"/>
    <property type="match status" value="1"/>
</dbReference>
<dbReference type="AlphaFoldDB" id="A0AAD6HSD2"/>
<keyword evidence="4" id="KW-1185">Reference proteome</keyword>
<keyword evidence="1" id="KW-0560">Oxidoreductase</keyword>
<evidence type="ECO:0000256" key="1">
    <source>
        <dbReference type="ARBA" id="ARBA00023002"/>
    </source>
</evidence>
<dbReference type="SUPFAM" id="SSF51735">
    <property type="entry name" value="NAD(P)-binding Rossmann-fold domains"/>
    <property type="match status" value="1"/>
</dbReference>
<reference evidence="3" key="1">
    <citation type="journal article" date="2023" name="IMA Fungus">
        <title>Comparative genomic study of the Penicillium genus elucidates a diverse pangenome and 15 lateral gene transfer events.</title>
        <authorList>
            <person name="Petersen C."/>
            <person name="Sorensen T."/>
            <person name="Nielsen M.R."/>
            <person name="Sondergaard T.E."/>
            <person name="Sorensen J.L."/>
            <person name="Fitzpatrick D.A."/>
            <person name="Frisvad J.C."/>
            <person name="Nielsen K.L."/>
        </authorList>
    </citation>
    <scope>NUCLEOTIDE SEQUENCE</scope>
    <source>
        <strain evidence="3">IBT 17514</strain>
    </source>
</reference>
<dbReference type="InterPro" id="IPR002347">
    <property type="entry name" value="SDR_fam"/>
</dbReference>
<dbReference type="Pfam" id="PF00106">
    <property type="entry name" value="adh_short"/>
    <property type="match status" value="1"/>
</dbReference>
<gene>
    <name evidence="3" type="ORF">N7493_002722</name>
</gene>
<feature type="region of interest" description="Disordered" evidence="2">
    <location>
        <begin position="269"/>
        <end position="290"/>
    </location>
</feature>
<evidence type="ECO:0000313" key="4">
    <source>
        <dbReference type="Proteomes" id="UP001215712"/>
    </source>
</evidence>